<proteinExistence type="inferred from homology"/>
<protein>
    <submittedName>
        <fullName evidence="3">3-oxoacyl-[acyl-carrier protein] reductase</fullName>
    </submittedName>
</protein>
<dbReference type="PANTHER" id="PTHR48107">
    <property type="entry name" value="NADPH-DEPENDENT ALDEHYDE REDUCTASE-LIKE PROTEIN, CHLOROPLASTIC-RELATED"/>
    <property type="match status" value="1"/>
</dbReference>
<dbReference type="RefSeq" id="WP_016542208.1">
    <property type="nucleotide sequence ID" value="NZ_ASQH01000016.1"/>
</dbReference>
<comment type="similarity">
    <text evidence="1">Belongs to the short-chain dehydrogenases/reductases (SDR) family.</text>
</comment>
<dbReference type="AlphaFoldDB" id="A0A829HME8"/>
<evidence type="ECO:0000256" key="2">
    <source>
        <dbReference type="ARBA" id="ARBA00023002"/>
    </source>
</evidence>
<evidence type="ECO:0000313" key="4">
    <source>
        <dbReference type="Proteomes" id="UP000014523"/>
    </source>
</evidence>
<dbReference type="PRINTS" id="PR00080">
    <property type="entry name" value="SDRFAMILY"/>
</dbReference>
<sequence length="251" mass="26618">MNTPANAINPKKVILITGASRGIGAFTAALLARQGHQIVINYANNALEADQVVEKIKATGGTASAFKADISQSHQVVQLFDHVIQNYGRIDILINNAGIMSLEKIEALKDETIEKVLAINLKGALYTMREAAKRLEQGGKIINLSSSVIGMKLEGYGVYTASKAAIEALTVILAKELRGRNITVNAIAPGPTATELFFEGKSEALIAQLAKAAPLERLGTVEDIAAVLDFAVSDASNWINAQVIRANGGII</sequence>
<name>A0A829HME8_9GAMM</name>
<keyword evidence="4" id="KW-1185">Reference proteome</keyword>
<keyword evidence="2" id="KW-0560">Oxidoreductase</keyword>
<evidence type="ECO:0000313" key="3">
    <source>
        <dbReference type="EMBL" id="EPF94489.1"/>
    </source>
</evidence>
<dbReference type="SUPFAM" id="SSF51735">
    <property type="entry name" value="NAD(P)-binding Rossmann-fold domains"/>
    <property type="match status" value="1"/>
</dbReference>
<dbReference type="InterPro" id="IPR020904">
    <property type="entry name" value="Sc_DH/Rdtase_CS"/>
</dbReference>
<dbReference type="Gene3D" id="3.40.50.720">
    <property type="entry name" value="NAD(P)-binding Rossmann-like Domain"/>
    <property type="match status" value="1"/>
</dbReference>
<dbReference type="EMBL" id="ATGG01000002">
    <property type="protein sequence ID" value="EPF94489.1"/>
    <property type="molecule type" value="Genomic_DNA"/>
</dbReference>
<dbReference type="InterPro" id="IPR002347">
    <property type="entry name" value="SDR_fam"/>
</dbReference>
<dbReference type="FunFam" id="3.40.50.720:FF:000084">
    <property type="entry name" value="Short-chain dehydrogenase reductase"/>
    <property type="match status" value="1"/>
</dbReference>
<dbReference type="PROSITE" id="PS00061">
    <property type="entry name" value="ADH_SHORT"/>
    <property type="match status" value="1"/>
</dbReference>
<gene>
    <name evidence="3" type="ORF">F957_00075</name>
</gene>
<dbReference type="InterPro" id="IPR036291">
    <property type="entry name" value="NAD(P)-bd_dom_sf"/>
</dbReference>
<dbReference type="PRINTS" id="PR00081">
    <property type="entry name" value="GDHRDH"/>
</dbReference>
<organism evidence="3 4">
    <name type="scientific">Acinetobacter gyllenbergii CIP 110306 = MTCC 11365</name>
    <dbReference type="NCBI Taxonomy" id="1217657"/>
    <lineage>
        <taxon>Bacteria</taxon>
        <taxon>Pseudomonadati</taxon>
        <taxon>Pseudomonadota</taxon>
        <taxon>Gammaproteobacteria</taxon>
        <taxon>Moraxellales</taxon>
        <taxon>Moraxellaceae</taxon>
        <taxon>Acinetobacter</taxon>
    </lineage>
</organism>
<dbReference type="Proteomes" id="UP000014523">
    <property type="component" value="Unassembled WGS sequence"/>
</dbReference>
<reference evidence="3 4" key="1">
    <citation type="submission" date="2013-06" db="EMBL/GenBank/DDBJ databases">
        <title>The Genome Sequence of Acinetobacter gyllenbergii CIP 110306.</title>
        <authorList>
            <consortium name="The Broad Institute Genome Sequencing Platform"/>
            <consortium name="The Broad Institute Genome Sequencing Center for Infectious Disease"/>
            <person name="Cerqueira G."/>
            <person name="Feldgarden M."/>
            <person name="Courvalin P."/>
            <person name="Perichon B."/>
            <person name="Grillot-Courvalin C."/>
            <person name="Clermont D."/>
            <person name="Rocha E."/>
            <person name="Yoon E.-J."/>
            <person name="Nemec A."/>
            <person name="Young S.K."/>
            <person name="Zeng Q."/>
            <person name="Gargeya S."/>
            <person name="Fitzgerald M."/>
            <person name="Abouelleil A."/>
            <person name="Alvarado L."/>
            <person name="Berlin A.M."/>
            <person name="Chapman S.B."/>
            <person name="Dewar J."/>
            <person name="Goldberg J."/>
            <person name="Griggs A."/>
            <person name="Gujja S."/>
            <person name="Hansen M."/>
            <person name="Howarth C."/>
            <person name="Imamovic A."/>
            <person name="Larimer J."/>
            <person name="McCowan C."/>
            <person name="Murphy C."/>
            <person name="Pearson M."/>
            <person name="Priest M."/>
            <person name="Roberts A."/>
            <person name="Saif S."/>
            <person name="Shea T."/>
            <person name="Sykes S."/>
            <person name="Wortman J."/>
            <person name="Nusbaum C."/>
            <person name="Birren B."/>
        </authorList>
    </citation>
    <scope>NUCLEOTIDE SEQUENCE [LARGE SCALE GENOMIC DNA]</scope>
    <source>
        <strain evidence="3 4">CIP 110306</strain>
    </source>
</reference>
<evidence type="ECO:0000256" key="1">
    <source>
        <dbReference type="ARBA" id="ARBA00006484"/>
    </source>
</evidence>
<dbReference type="Pfam" id="PF13561">
    <property type="entry name" value="adh_short_C2"/>
    <property type="match status" value="1"/>
</dbReference>
<comment type="caution">
    <text evidence="3">The sequence shown here is derived from an EMBL/GenBank/DDBJ whole genome shotgun (WGS) entry which is preliminary data.</text>
</comment>
<dbReference type="GO" id="GO:0016614">
    <property type="term" value="F:oxidoreductase activity, acting on CH-OH group of donors"/>
    <property type="evidence" value="ECO:0007669"/>
    <property type="project" value="UniProtKB-ARBA"/>
</dbReference>
<accession>A0A829HME8</accession>
<dbReference type="PANTHER" id="PTHR48107:SF7">
    <property type="entry name" value="RE15974P"/>
    <property type="match status" value="1"/>
</dbReference>